<accession>A0A1G7EHI6</accession>
<dbReference type="InterPro" id="IPR037401">
    <property type="entry name" value="SnoaL-like"/>
</dbReference>
<organism evidence="3 4">
    <name type="scientific">Ruegeria marina</name>
    <dbReference type="NCBI Taxonomy" id="639004"/>
    <lineage>
        <taxon>Bacteria</taxon>
        <taxon>Pseudomonadati</taxon>
        <taxon>Pseudomonadota</taxon>
        <taxon>Alphaproteobacteria</taxon>
        <taxon>Rhodobacterales</taxon>
        <taxon>Roseobacteraceae</taxon>
        <taxon>Ruegeria</taxon>
    </lineage>
</organism>
<dbReference type="Proteomes" id="UP000199628">
    <property type="component" value="Unassembled WGS sequence"/>
</dbReference>
<dbReference type="AlphaFoldDB" id="A0A1G7EHI6"/>
<dbReference type="RefSeq" id="WP_093037518.1">
    <property type="nucleotide sequence ID" value="NZ_FMZV01000025.1"/>
</dbReference>
<keyword evidence="4" id="KW-1185">Reference proteome</keyword>
<dbReference type="OrthoDB" id="9800684at2"/>
<dbReference type="EMBL" id="FMZV01000025">
    <property type="protein sequence ID" value="SDE62895.1"/>
    <property type="molecule type" value="Genomic_DNA"/>
</dbReference>
<evidence type="ECO:0000313" key="3">
    <source>
        <dbReference type="EMBL" id="SDE62895.1"/>
    </source>
</evidence>
<dbReference type="Pfam" id="PF12680">
    <property type="entry name" value="SnoaL_2"/>
    <property type="match status" value="1"/>
</dbReference>
<dbReference type="InterPro" id="IPR032710">
    <property type="entry name" value="NTF2-like_dom_sf"/>
</dbReference>
<proteinExistence type="predicted"/>
<name>A0A1G7EHI6_9RHOB</name>
<feature type="region of interest" description="Disordered" evidence="1">
    <location>
        <begin position="1"/>
        <end position="32"/>
    </location>
</feature>
<evidence type="ECO:0000259" key="2">
    <source>
        <dbReference type="Pfam" id="PF12680"/>
    </source>
</evidence>
<dbReference type="STRING" id="639004.SAMN04488239_12542"/>
<evidence type="ECO:0000256" key="1">
    <source>
        <dbReference type="SAM" id="MobiDB-lite"/>
    </source>
</evidence>
<evidence type="ECO:0000313" key="4">
    <source>
        <dbReference type="Proteomes" id="UP000199628"/>
    </source>
</evidence>
<dbReference type="Gene3D" id="3.10.450.50">
    <property type="match status" value="1"/>
</dbReference>
<dbReference type="SUPFAM" id="SSF54427">
    <property type="entry name" value="NTF2-like"/>
    <property type="match status" value="1"/>
</dbReference>
<sequence length="237" mass="26688">MSKVGNKATTGRRDRESASNGLVRASPTRSGLSDLNVVDNAAAMTVTEIERVEAPEPERVTQTHSTIIGNPAEQQVEEIRPSTPASNAPRIANGFKIVDNRAYQRKERIRSTPLTVPAGDEIEYKKLFTKFEEAFTARNMAALRECLSPAFTWKLPNGQVVYGRDNALEEMERRFAMPNGPKFSASVWRFSGKTVLQTYDVEYMAPDGRWRQSKGFDYYEIGEGLITLKDAYWKMIP</sequence>
<reference evidence="4" key="1">
    <citation type="submission" date="2016-10" db="EMBL/GenBank/DDBJ databases">
        <authorList>
            <person name="Varghese N."/>
            <person name="Submissions S."/>
        </authorList>
    </citation>
    <scope>NUCLEOTIDE SEQUENCE [LARGE SCALE GENOMIC DNA]</scope>
    <source>
        <strain evidence="4">CGMCC 1.9108</strain>
    </source>
</reference>
<gene>
    <name evidence="3" type="ORF">SAMN04488239_12542</name>
</gene>
<feature type="domain" description="SnoaL-like" evidence="2">
    <location>
        <begin position="130"/>
        <end position="227"/>
    </location>
</feature>
<protein>
    <submittedName>
        <fullName evidence="3">Uncharacterized conserved protein, transport factor 2 (NTF2) superfamily</fullName>
    </submittedName>
</protein>